<keyword evidence="2" id="KW-1185">Reference proteome</keyword>
<dbReference type="AlphaFoldDB" id="A0A4Q9PJ52"/>
<reference evidence="1 2" key="1">
    <citation type="submission" date="2019-01" db="EMBL/GenBank/DDBJ databases">
        <title>Draft genome sequences of three monokaryotic isolates of the white-rot basidiomycete fungus Dichomitus squalens.</title>
        <authorList>
            <consortium name="DOE Joint Genome Institute"/>
            <person name="Lopez S.C."/>
            <person name="Andreopoulos B."/>
            <person name="Pangilinan J."/>
            <person name="Lipzen A."/>
            <person name="Riley R."/>
            <person name="Ahrendt S."/>
            <person name="Ng V."/>
            <person name="Barry K."/>
            <person name="Daum C."/>
            <person name="Grigoriev I.V."/>
            <person name="Hilden K.S."/>
            <person name="Makela M.R."/>
            <person name="de Vries R.P."/>
        </authorList>
    </citation>
    <scope>NUCLEOTIDE SEQUENCE [LARGE SCALE GENOMIC DNA]</scope>
    <source>
        <strain evidence="1 2">CBS 464.89</strain>
    </source>
</reference>
<protein>
    <submittedName>
        <fullName evidence="1">Uncharacterized protein</fullName>
    </submittedName>
</protein>
<gene>
    <name evidence="1" type="ORF">BD310DRAFT_951661</name>
</gene>
<proteinExistence type="predicted"/>
<evidence type="ECO:0000313" key="2">
    <source>
        <dbReference type="Proteomes" id="UP000292082"/>
    </source>
</evidence>
<sequence length="142" mass="15895">MHQPSERPQASLVHISPESSVRTDNHLRVVQQIQPKSTTARFVSVLDATWQGPQNSSIKRRPFRASFAVGASRCLNTVGGSPTRYSHVQEHCAILNEQQRTRTFRFLKDSPHSNALFRAYSQLAATIQTQMAITAPLRSLQA</sequence>
<name>A0A4Q9PJ52_9APHY</name>
<organism evidence="1 2">
    <name type="scientific">Dichomitus squalens</name>
    <dbReference type="NCBI Taxonomy" id="114155"/>
    <lineage>
        <taxon>Eukaryota</taxon>
        <taxon>Fungi</taxon>
        <taxon>Dikarya</taxon>
        <taxon>Basidiomycota</taxon>
        <taxon>Agaricomycotina</taxon>
        <taxon>Agaricomycetes</taxon>
        <taxon>Polyporales</taxon>
        <taxon>Polyporaceae</taxon>
        <taxon>Dichomitus</taxon>
    </lineage>
</organism>
<dbReference type="Proteomes" id="UP000292082">
    <property type="component" value="Unassembled WGS sequence"/>
</dbReference>
<accession>A0A4Q9PJ52</accession>
<dbReference type="EMBL" id="ML145197">
    <property type="protein sequence ID" value="TBU54113.1"/>
    <property type="molecule type" value="Genomic_DNA"/>
</dbReference>
<evidence type="ECO:0000313" key="1">
    <source>
        <dbReference type="EMBL" id="TBU54113.1"/>
    </source>
</evidence>